<dbReference type="AlphaFoldDB" id="A0A7G6E2Z7"/>
<keyword evidence="2" id="KW-1185">Reference proteome</keyword>
<accession>A0A7G6E2Z7</accession>
<evidence type="ECO:0000313" key="1">
    <source>
        <dbReference type="EMBL" id="QNB46451.1"/>
    </source>
</evidence>
<dbReference type="Pfam" id="PF13591">
    <property type="entry name" value="MerR_2"/>
    <property type="match status" value="1"/>
</dbReference>
<organism evidence="1 2">
    <name type="scientific">Thermanaerosceptrum fracticalcis</name>
    <dbReference type="NCBI Taxonomy" id="1712410"/>
    <lineage>
        <taxon>Bacteria</taxon>
        <taxon>Bacillati</taxon>
        <taxon>Bacillota</taxon>
        <taxon>Clostridia</taxon>
        <taxon>Eubacteriales</taxon>
        <taxon>Peptococcaceae</taxon>
        <taxon>Thermanaerosceptrum</taxon>
    </lineage>
</organism>
<name>A0A7G6E2Z7_THEFR</name>
<proteinExistence type="predicted"/>
<reference evidence="1 2" key="1">
    <citation type="journal article" date="2019" name="Front. Microbiol.">
        <title>Thermoanaerosceptrum fracticalcis gen. nov. sp. nov., a Novel Fumarate-Fermenting Microorganism From a Deep Fractured Carbonate Aquifer of the US Great Basin.</title>
        <authorList>
            <person name="Hamilton-Brehm S.D."/>
            <person name="Stewart L.E."/>
            <person name="Zavarin M."/>
            <person name="Caldwell M."/>
            <person name="Lawson P.A."/>
            <person name="Onstott T.C."/>
            <person name="Grzymski J."/>
            <person name="Neveux I."/>
            <person name="Lollar B.S."/>
            <person name="Russell C.E."/>
            <person name="Moser D.P."/>
        </authorList>
    </citation>
    <scope>NUCLEOTIDE SEQUENCE [LARGE SCALE GENOMIC DNA]</scope>
    <source>
        <strain evidence="1 2">DRI-13</strain>
    </source>
</reference>
<dbReference type="EMBL" id="CP045798">
    <property type="protein sequence ID" value="QNB46451.1"/>
    <property type="molecule type" value="Genomic_DNA"/>
</dbReference>
<dbReference type="KEGG" id="tfr:BR63_09075"/>
<dbReference type="Gene3D" id="1.10.1660.10">
    <property type="match status" value="1"/>
</dbReference>
<dbReference type="OrthoDB" id="488420at2"/>
<evidence type="ECO:0008006" key="3">
    <source>
        <dbReference type="Google" id="ProtNLM"/>
    </source>
</evidence>
<evidence type="ECO:0000313" key="2">
    <source>
        <dbReference type="Proteomes" id="UP000515847"/>
    </source>
</evidence>
<protein>
    <recommendedName>
        <fullName evidence="3">MerR family transcriptional regulator</fullName>
    </recommendedName>
</protein>
<gene>
    <name evidence="1" type="ORF">BR63_09075</name>
</gene>
<dbReference type="Proteomes" id="UP000515847">
    <property type="component" value="Chromosome"/>
</dbReference>
<sequence length="99" mass="11878">MVRKYYVQLYHHTLYPQEEAFWIDMESSGYHPGFLERLAEFGIIEIQDNRLRADQLPRIQKIIRLRQSLGINLPGASVILDLLERIEELEQELDLLRRR</sequence>
<dbReference type="RefSeq" id="WP_051965729.1">
    <property type="nucleotide sequence ID" value="NZ_CP045798.1"/>
</dbReference>